<dbReference type="Gene3D" id="3.90.25.10">
    <property type="entry name" value="UDP-galactose 4-epimerase, domain 1"/>
    <property type="match status" value="1"/>
</dbReference>
<evidence type="ECO:0000256" key="1">
    <source>
        <dbReference type="ARBA" id="ARBA00007637"/>
    </source>
</evidence>
<dbReference type="Gene3D" id="3.40.50.720">
    <property type="entry name" value="NAD(P)-binding Rossmann-like Domain"/>
    <property type="match status" value="1"/>
</dbReference>
<dbReference type="SUPFAM" id="SSF51735">
    <property type="entry name" value="NAD(P)-binding Rossmann-fold domains"/>
    <property type="match status" value="1"/>
</dbReference>
<dbReference type="AlphaFoldDB" id="A0A1H8P9V3"/>
<sequence>MKVLVTGGAGFIGSHVVNKLIRQGCRVTVADNLSTGSVNNLNQAAAFVQMDIRNPEILQLFESERFDAIVHLAAQTMVPKSLENPVYDSDVNIAGTLQILEAARKTGVKRVVFSSTAAVYGNTAAVPVREETALQPASFYGLSKWAVERYLALYQELYGLEYVVLRYANVYGERQGDFGEGGVISIFVRNICGGRPVTIFGDGGQTRDFVYAGDVAAANWLALGTTAKNSIYNIGTQTESSVNLLVEELAVISGKTVEKQYKSVREGDIYRSSLCNEKAVENLHWSPQTLLRDGLARTYASLTGVEHGCAT</sequence>
<dbReference type="Proteomes" id="UP000198847">
    <property type="component" value="Unassembled WGS sequence"/>
</dbReference>
<dbReference type="EMBL" id="FODY01000001">
    <property type="protein sequence ID" value="SEO38626.1"/>
    <property type="molecule type" value="Genomic_DNA"/>
</dbReference>
<keyword evidence="4" id="KW-1185">Reference proteome</keyword>
<accession>A0A1H8P9V3</accession>
<protein>
    <submittedName>
        <fullName evidence="3">UDP-glucose 4-epimerase</fullName>
    </submittedName>
</protein>
<proteinExistence type="inferred from homology"/>
<dbReference type="InterPro" id="IPR001509">
    <property type="entry name" value="Epimerase_deHydtase"/>
</dbReference>
<evidence type="ECO:0000313" key="3">
    <source>
        <dbReference type="EMBL" id="SEO38626.1"/>
    </source>
</evidence>
<reference evidence="3 4" key="1">
    <citation type="submission" date="2016-10" db="EMBL/GenBank/DDBJ databases">
        <authorList>
            <person name="de Groot N.N."/>
        </authorList>
    </citation>
    <scope>NUCLEOTIDE SEQUENCE [LARGE SCALE GENOMIC DNA]</scope>
    <source>
        <strain evidence="3 4">DSM 13305</strain>
    </source>
</reference>
<feature type="domain" description="NAD-dependent epimerase/dehydratase" evidence="2">
    <location>
        <begin position="3"/>
        <end position="235"/>
    </location>
</feature>
<dbReference type="STRING" id="112903.SAMN04490178_101381"/>
<evidence type="ECO:0000259" key="2">
    <source>
        <dbReference type="Pfam" id="PF01370"/>
    </source>
</evidence>
<dbReference type="InterPro" id="IPR036291">
    <property type="entry name" value="NAD(P)-bd_dom_sf"/>
</dbReference>
<dbReference type="OrthoDB" id="9766450at2"/>
<dbReference type="RefSeq" id="WP_091743690.1">
    <property type="nucleotide sequence ID" value="NZ_FODY01000001.1"/>
</dbReference>
<gene>
    <name evidence="3" type="ORF">SAMN04490178_101381</name>
</gene>
<dbReference type="Pfam" id="PF01370">
    <property type="entry name" value="Epimerase"/>
    <property type="match status" value="1"/>
</dbReference>
<comment type="similarity">
    <text evidence="1">Belongs to the NAD(P)-dependent epimerase/dehydratase family.</text>
</comment>
<evidence type="ECO:0000313" key="4">
    <source>
        <dbReference type="Proteomes" id="UP000198847"/>
    </source>
</evidence>
<dbReference type="PANTHER" id="PTHR43000">
    <property type="entry name" value="DTDP-D-GLUCOSE 4,6-DEHYDRATASE-RELATED"/>
    <property type="match status" value="1"/>
</dbReference>
<name>A0A1H8P9V3_9FIRM</name>
<organism evidence="3 4">
    <name type="scientific">Propionispora vibrioides</name>
    <dbReference type="NCBI Taxonomy" id="112903"/>
    <lineage>
        <taxon>Bacteria</taxon>
        <taxon>Bacillati</taxon>
        <taxon>Bacillota</taxon>
        <taxon>Negativicutes</taxon>
        <taxon>Selenomonadales</taxon>
        <taxon>Sporomusaceae</taxon>
        <taxon>Propionispora</taxon>
    </lineage>
</organism>